<reference evidence="1" key="1">
    <citation type="submission" date="2020-08" db="EMBL/GenBank/DDBJ databases">
        <title>Multicomponent nature underlies the extraordinary mechanical properties of spider dragline silk.</title>
        <authorList>
            <person name="Kono N."/>
            <person name="Nakamura H."/>
            <person name="Mori M."/>
            <person name="Yoshida Y."/>
            <person name="Ohtoshi R."/>
            <person name="Malay A.D."/>
            <person name="Moran D.A.P."/>
            <person name="Tomita M."/>
            <person name="Numata K."/>
            <person name="Arakawa K."/>
        </authorList>
    </citation>
    <scope>NUCLEOTIDE SEQUENCE</scope>
</reference>
<keyword evidence="2" id="KW-1185">Reference proteome</keyword>
<dbReference type="OrthoDB" id="6347417at2759"/>
<evidence type="ECO:0000313" key="1">
    <source>
        <dbReference type="EMBL" id="GFT16528.1"/>
    </source>
</evidence>
<sequence length="133" mass="14896">MLSNKTTRTPASLSSIKPSLFCNCLDRTTSPSSCGSEFSLDSNHPQAQGYDTENKPFGTDSLQPFTQMGLNDLTRDLGLSKEAAELLGSRLKENKIIGQKVLLALFYWYRSREKEFIKSFEEVENLAYCSDVP</sequence>
<proteinExistence type="predicted"/>
<organism evidence="1 2">
    <name type="scientific">Nephila pilipes</name>
    <name type="common">Giant wood spider</name>
    <name type="synonym">Nephila maculata</name>
    <dbReference type="NCBI Taxonomy" id="299642"/>
    <lineage>
        <taxon>Eukaryota</taxon>
        <taxon>Metazoa</taxon>
        <taxon>Ecdysozoa</taxon>
        <taxon>Arthropoda</taxon>
        <taxon>Chelicerata</taxon>
        <taxon>Arachnida</taxon>
        <taxon>Araneae</taxon>
        <taxon>Araneomorphae</taxon>
        <taxon>Entelegynae</taxon>
        <taxon>Araneoidea</taxon>
        <taxon>Nephilidae</taxon>
        <taxon>Nephila</taxon>
    </lineage>
</organism>
<gene>
    <name evidence="1" type="ORF">NPIL_665421</name>
</gene>
<name>A0A8X6NJJ5_NEPPI</name>
<evidence type="ECO:0000313" key="2">
    <source>
        <dbReference type="Proteomes" id="UP000887013"/>
    </source>
</evidence>
<dbReference type="AlphaFoldDB" id="A0A8X6NJJ5"/>
<dbReference type="Proteomes" id="UP000887013">
    <property type="component" value="Unassembled WGS sequence"/>
</dbReference>
<protein>
    <submittedName>
        <fullName evidence="1">Uncharacterized protein</fullName>
    </submittedName>
</protein>
<comment type="caution">
    <text evidence="1">The sequence shown here is derived from an EMBL/GenBank/DDBJ whole genome shotgun (WGS) entry which is preliminary data.</text>
</comment>
<dbReference type="EMBL" id="BMAW01009945">
    <property type="protein sequence ID" value="GFT16528.1"/>
    <property type="molecule type" value="Genomic_DNA"/>
</dbReference>
<accession>A0A8X6NJJ5</accession>